<dbReference type="RefSeq" id="WP_166937280.1">
    <property type="nucleotide sequence ID" value="NZ_BAAADD010000012.1"/>
</dbReference>
<reference evidence="2 3" key="1">
    <citation type="journal article" date="2019" name="Int. J. Syst. Evol. Microbiol.">
        <title>The Global Catalogue of Microorganisms (GCM) 10K type strain sequencing project: providing services to taxonomists for standard genome sequencing and annotation.</title>
        <authorList>
            <consortium name="The Broad Institute Genomics Platform"/>
            <consortium name="The Broad Institute Genome Sequencing Center for Infectious Disease"/>
            <person name="Wu L."/>
            <person name="Ma J."/>
        </authorList>
    </citation>
    <scope>NUCLEOTIDE SEQUENCE [LARGE SCALE GENOMIC DNA]</scope>
    <source>
        <strain evidence="2 3">JCM 15089</strain>
    </source>
</reference>
<organism evidence="2 3">
    <name type="scientific">Rhizomicrobium electricum</name>
    <dbReference type="NCBI Taxonomy" id="480070"/>
    <lineage>
        <taxon>Bacteria</taxon>
        <taxon>Pseudomonadati</taxon>
        <taxon>Pseudomonadota</taxon>
        <taxon>Alphaproteobacteria</taxon>
        <taxon>Micropepsales</taxon>
        <taxon>Micropepsaceae</taxon>
        <taxon>Rhizomicrobium</taxon>
    </lineage>
</organism>
<dbReference type="EMBL" id="BAAADD010000012">
    <property type="protein sequence ID" value="GAA0586210.1"/>
    <property type="molecule type" value="Genomic_DNA"/>
</dbReference>
<evidence type="ECO:0000256" key="1">
    <source>
        <dbReference type="SAM" id="SignalP"/>
    </source>
</evidence>
<protein>
    <submittedName>
        <fullName evidence="2">Uncharacterized protein</fullName>
    </submittedName>
</protein>
<dbReference type="Proteomes" id="UP001499951">
    <property type="component" value="Unassembled WGS sequence"/>
</dbReference>
<keyword evidence="3" id="KW-1185">Reference proteome</keyword>
<gene>
    <name evidence="2" type="ORF">GCM10008942_39030</name>
</gene>
<evidence type="ECO:0000313" key="3">
    <source>
        <dbReference type="Proteomes" id="UP001499951"/>
    </source>
</evidence>
<evidence type="ECO:0000313" key="2">
    <source>
        <dbReference type="EMBL" id="GAA0586210.1"/>
    </source>
</evidence>
<feature type="chain" id="PRO_5046533206" evidence="1">
    <location>
        <begin position="20"/>
        <end position="236"/>
    </location>
</feature>
<keyword evidence="1" id="KW-0732">Signal</keyword>
<proteinExistence type="predicted"/>
<sequence>MKSISLALAVALVFVAAKAGDIVPRDGDYLSEIYLTVLEKTKSHHKAYQAWRGSAPQAIRVSRDGRGLVLSLGYNWHEGDEAVFNVQKPSIQVDVAEFHKKTLIPLDTVRFRFKDGDGPVLDYRYIGDEQTFLMEKLLVGAYADSRGRTYMFDRDGKARFSDRTFHYEIYTDMVFEDGDEFVDRDASKPDAWKIYGFARRANQLFLYNAVCDDTRAGCATDRKHPIAVLRKVKPAR</sequence>
<accession>A0ABN1FA66</accession>
<feature type="signal peptide" evidence="1">
    <location>
        <begin position="1"/>
        <end position="19"/>
    </location>
</feature>
<comment type="caution">
    <text evidence="2">The sequence shown here is derived from an EMBL/GenBank/DDBJ whole genome shotgun (WGS) entry which is preliminary data.</text>
</comment>
<name>A0ABN1FA66_9PROT</name>